<dbReference type="Proteomes" id="UP000027192">
    <property type="component" value="Unassembled WGS sequence"/>
</dbReference>
<dbReference type="EMBL" id="JMIB01000021">
    <property type="protein sequence ID" value="KDM91502.1"/>
    <property type="molecule type" value="Genomic_DNA"/>
</dbReference>
<keyword evidence="4" id="KW-1185">Reference proteome</keyword>
<evidence type="ECO:0000313" key="3">
    <source>
        <dbReference type="EMBL" id="KDM91502.1"/>
    </source>
</evidence>
<dbReference type="PROSITE" id="PS51257">
    <property type="entry name" value="PROKAR_LIPOPROTEIN"/>
    <property type="match status" value="1"/>
</dbReference>
<gene>
    <name evidence="3" type="ORF">EA58_10780</name>
</gene>
<dbReference type="AlphaFoldDB" id="A0A066RUW2"/>
<keyword evidence="1" id="KW-1133">Transmembrane helix</keyword>
<evidence type="ECO:0000256" key="2">
    <source>
        <dbReference type="SAM" id="SignalP"/>
    </source>
</evidence>
<name>A0A066RUW2_9GAMM</name>
<proteinExistence type="predicted"/>
<evidence type="ECO:0008006" key="5">
    <source>
        <dbReference type="Google" id="ProtNLM"/>
    </source>
</evidence>
<protein>
    <recommendedName>
        <fullName evidence="5">EF-hand domain-containing protein</fullName>
    </recommendedName>
</protein>
<dbReference type="RefSeq" id="WP_036752132.1">
    <property type="nucleotide sequence ID" value="NZ_JAGSGC010000006.1"/>
</dbReference>
<feature type="signal peptide" evidence="2">
    <location>
        <begin position="1"/>
        <end position="18"/>
    </location>
</feature>
<feature type="chain" id="PRO_5001629726" description="EF-hand domain-containing protein" evidence="2">
    <location>
        <begin position="19"/>
        <end position="161"/>
    </location>
</feature>
<keyword evidence="1" id="KW-0472">Membrane</keyword>
<feature type="transmembrane region" description="Helical" evidence="1">
    <location>
        <begin position="124"/>
        <end position="145"/>
    </location>
</feature>
<dbReference type="PROSITE" id="PS00018">
    <property type="entry name" value="EF_HAND_1"/>
    <property type="match status" value="1"/>
</dbReference>
<evidence type="ECO:0000313" key="4">
    <source>
        <dbReference type="Proteomes" id="UP000027192"/>
    </source>
</evidence>
<sequence length="161" mass="17174">MKKTFVPALLLAAAGLTACGDEAITSQIATEENQQAALQVNDENPVILRVDFKLANQLPDVVPEGAVYGYGVQFDANGSGVVDAGDIALSVVMAGAETGFNTFVQALSHLNELTSVKRLVELRVAALTLAMITFLMPLLATRSTIRAVMRFSMMRLVIFTA</sequence>
<evidence type="ECO:0000256" key="1">
    <source>
        <dbReference type="SAM" id="Phobius"/>
    </source>
</evidence>
<accession>A0A066RUW2</accession>
<dbReference type="InterPro" id="IPR018247">
    <property type="entry name" value="EF_Hand_1_Ca_BS"/>
</dbReference>
<keyword evidence="1" id="KW-0812">Transmembrane</keyword>
<organism evidence="3 4">
    <name type="scientific">Photobacterium galatheae</name>
    <dbReference type="NCBI Taxonomy" id="1654360"/>
    <lineage>
        <taxon>Bacteria</taxon>
        <taxon>Pseudomonadati</taxon>
        <taxon>Pseudomonadota</taxon>
        <taxon>Gammaproteobacteria</taxon>
        <taxon>Vibrionales</taxon>
        <taxon>Vibrionaceae</taxon>
        <taxon>Photobacterium</taxon>
    </lineage>
</organism>
<keyword evidence="2" id="KW-0732">Signal</keyword>
<reference evidence="3 4" key="1">
    <citation type="submission" date="2014-04" db="EMBL/GenBank/DDBJ databases">
        <title>Draft genome sequence of Photobacterium halotolerans S2753: a solonamide, ngercheumicin and holomycin producer.</title>
        <authorList>
            <person name="Machado H.R."/>
            <person name="Gram L."/>
        </authorList>
    </citation>
    <scope>NUCLEOTIDE SEQUENCE [LARGE SCALE GENOMIC DNA]</scope>
    <source>
        <strain evidence="3 4">S2753</strain>
    </source>
</reference>
<comment type="caution">
    <text evidence="3">The sequence shown here is derived from an EMBL/GenBank/DDBJ whole genome shotgun (WGS) entry which is preliminary data.</text>
</comment>